<evidence type="ECO:0000313" key="5">
    <source>
        <dbReference type="Proteomes" id="UP000504636"/>
    </source>
</evidence>
<evidence type="ECO:0000259" key="2">
    <source>
        <dbReference type="Pfam" id="PF01709"/>
    </source>
</evidence>
<dbReference type="PANTHER" id="PTHR12532">
    <property type="entry name" value="TRANSLATIONAL ACTIVATOR OF CYTOCHROME C OXIDASE 1"/>
    <property type="match status" value="1"/>
</dbReference>
<dbReference type="InterPro" id="IPR017856">
    <property type="entry name" value="Integrase-like_N"/>
</dbReference>
<dbReference type="Gene3D" id="3.30.70.980">
    <property type="match status" value="2"/>
</dbReference>
<dbReference type="SUPFAM" id="SSF75625">
    <property type="entry name" value="YebC-like"/>
    <property type="match status" value="1"/>
</dbReference>
<reference evidence="4 6" key="1">
    <citation type="journal article" date="2020" name="Stud. Mycol.">
        <title>101 Dothideomycetes genomes: a test case for predicting lifestyles and emergence of pathogens.</title>
        <authorList>
            <person name="Haridas S."/>
            <person name="Albert R."/>
            <person name="Binder M."/>
            <person name="Bloem J."/>
            <person name="Labutti K."/>
            <person name="Salamov A."/>
            <person name="Andreopoulos B."/>
            <person name="Baker S."/>
            <person name="Barry K."/>
            <person name="Bills G."/>
            <person name="Bluhm B."/>
            <person name="Cannon C."/>
            <person name="Castanera R."/>
            <person name="Culley D."/>
            <person name="Daum C."/>
            <person name="Ezra D."/>
            <person name="Gonzalez J."/>
            <person name="Henrissat B."/>
            <person name="Kuo A."/>
            <person name="Liang C."/>
            <person name="Lipzen A."/>
            <person name="Lutzoni F."/>
            <person name="Magnuson J."/>
            <person name="Mondo S."/>
            <person name="Nolan M."/>
            <person name="Ohm R."/>
            <person name="Pangilinan J."/>
            <person name="Park H.-J."/>
            <person name="Ramirez L."/>
            <person name="Alfaro M."/>
            <person name="Sun H."/>
            <person name="Tritt A."/>
            <person name="Yoshinaga Y."/>
            <person name="Zwiers L.-H."/>
            <person name="Turgeon B."/>
            <person name="Goodwin S."/>
            <person name="Spatafora J."/>
            <person name="Crous P."/>
            <person name="Grigoriev I."/>
        </authorList>
    </citation>
    <scope>NUCLEOTIDE SEQUENCE</scope>
    <source>
        <strain evidence="4 6">CBS 304.34</strain>
    </source>
</reference>
<reference evidence="6" key="2">
    <citation type="submission" date="2020-04" db="EMBL/GenBank/DDBJ databases">
        <authorList>
            <consortium name="NCBI Genome Project"/>
        </authorList>
    </citation>
    <scope>NUCLEOTIDE SEQUENCE</scope>
    <source>
        <strain evidence="6">CBS 304.34</strain>
    </source>
</reference>
<evidence type="ECO:0000259" key="3">
    <source>
        <dbReference type="Pfam" id="PF20772"/>
    </source>
</evidence>
<dbReference type="GeneID" id="54464416"/>
<dbReference type="Proteomes" id="UP000504636">
    <property type="component" value="Unplaced"/>
</dbReference>
<accession>A0A6A6YSY2</accession>
<sequence length="295" mass="32230">MSTAPRRLLTKAWSSDLYTCAACRHSRFLTTSASLRSGHNKWSTIKHAKGKNDAVKNKQRSIYSTIIANESKLYGADPHSNPRLVVAISNAKKNGVPKSVIESAIARGQGVSASGAALESIVVEAILQSSVAAVIDCQTDSKLRTLMDVRRIIKDHGGNVTPTNYLFEKKGRIVFQEKESVGVEEVLSPALDCGALDVLENEDGKVVVFTETNDTKGTARALAAELGIEIESSDIIWDPNEETKVQLESVDAAKNLRSFLDELQEVSEVQGVYMNLSRGDLDEELWADLRDRAEV</sequence>
<organism evidence="4">
    <name type="scientific">Mytilinidion resinicola</name>
    <dbReference type="NCBI Taxonomy" id="574789"/>
    <lineage>
        <taxon>Eukaryota</taxon>
        <taxon>Fungi</taxon>
        <taxon>Dikarya</taxon>
        <taxon>Ascomycota</taxon>
        <taxon>Pezizomycotina</taxon>
        <taxon>Dothideomycetes</taxon>
        <taxon>Pleosporomycetidae</taxon>
        <taxon>Mytilinidiales</taxon>
        <taxon>Mytilinidiaceae</taxon>
        <taxon>Mytilinidion</taxon>
    </lineage>
</organism>
<name>A0A6A6YSY2_9PEZI</name>
<dbReference type="OrthoDB" id="2017544at2759"/>
<evidence type="ECO:0000256" key="1">
    <source>
        <dbReference type="ARBA" id="ARBA00008724"/>
    </source>
</evidence>
<dbReference type="AlphaFoldDB" id="A0A6A6YSY2"/>
<evidence type="ECO:0000313" key="4">
    <source>
        <dbReference type="EMBL" id="KAF2811920.1"/>
    </source>
</evidence>
<dbReference type="InterPro" id="IPR026564">
    <property type="entry name" value="Transcrip_reg_TACO1-like_dom3"/>
</dbReference>
<protein>
    <submittedName>
        <fullName evidence="4 6">YebC-like protein</fullName>
    </submittedName>
</protein>
<dbReference type="InterPro" id="IPR048300">
    <property type="entry name" value="TACO1_YebC-like_2nd/3rd_dom"/>
</dbReference>
<dbReference type="InterPro" id="IPR002876">
    <property type="entry name" value="Transcrip_reg_TACO1-like"/>
</dbReference>
<gene>
    <name evidence="4 6" type="ORF">BDZ99DRAFT_497534</name>
</gene>
<keyword evidence="5" id="KW-1185">Reference proteome</keyword>
<dbReference type="Pfam" id="PF20772">
    <property type="entry name" value="TACO1_YebC_N"/>
    <property type="match status" value="1"/>
</dbReference>
<feature type="domain" description="TACO1/YebC-like second and third" evidence="2">
    <location>
        <begin position="119"/>
        <end position="276"/>
    </location>
</feature>
<dbReference type="EMBL" id="MU003698">
    <property type="protein sequence ID" value="KAF2811920.1"/>
    <property type="molecule type" value="Genomic_DNA"/>
</dbReference>
<proteinExistence type="inferred from homology"/>
<dbReference type="PANTHER" id="PTHR12532:SF0">
    <property type="entry name" value="TRANSLATIONAL ACTIVATOR OF CYTOCHROME C OXIDASE 1"/>
    <property type="match status" value="1"/>
</dbReference>
<evidence type="ECO:0000313" key="6">
    <source>
        <dbReference type="RefSeq" id="XP_033578884.1"/>
    </source>
</evidence>
<dbReference type="Gene3D" id="1.10.10.200">
    <property type="match status" value="1"/>
</dbReference>
<dbReference type="GO" id="GO:0005739">
    <property type="term" value="C:mitochondrion"/>
    <property type="evidence" value="ECO:0007669"/>
    <property type="project" value="TreeGrafter"/>
</dbReference>
<reference evidence="6" key="3">
    <citation type="submission" date="2025-04" db="UniProtKB">
        <authorList>
            <consortium name="RefSeq"/>
        </authorList>
    </citation>
    <scope>IDENTIFICATION</scope>
    <source>
        <strain evidence="6">CBS 304.34</strain>
    </source>
</reference>
<feature type="domain" description="TACO1/YebC-like N-terminal" evidence="3">
    <location>
        <begin position="40"/>
        <end position="110"/>
    </location>
</feature>
<dbReference type="RefSeq" id="XP_033578884.1">
    <property type="nucleotide sequence ID" value="XM_033723523.1"/>
</dbReference>
<comment type="similarity">
    <text evidence="1">Belongs to the TACO1 family.</text>
</comment>
<dbReference type="InterPro" id="IPR029072">
    <property type="entry name" value="YebC-like"/>
</dbReference>
<dbReference type="InterPro" id="IPR049083">
    <property type="entry name" value="TACO1_YebC_N"/>
</dbReference>
<dbReference type="Pfam" id="PF01709">
    <property type="entry name" value="Transcrip_reg"/>
    <property type="match status" value="1"/>
</dbReference>